<name>A0A8S9G1W5_BRACR</name>
<sequence length="73" mass="8119">MLLALGKVLAFWQSSAREEFSQRICFFFWSHGKFVAEVPGVVFEVEKAPEVYSDSEVPREPGYAGGDGNSALF</sequence>
<accession>A0A8S9G1W5</accession>
<protein>
    <submittedName>
        <fullName evidence="1">Uncharacterized protein</fullName>
    </submittedName>
</protein>
<gene>
    <name evidence="1" type="ORF">F2Q68_00021691</name>
</gene>
<dbReference type="EMBL" id="QGKW02002228">
    <property type="protein sequence ID" value="KAF2537122.1"/>
    <property type="molecule type" value="Genomic_DNA"/>
</dbReference>
<comment type="caution">
    <text evidence="1">The sequence shown here is derived from an EMBL/GenBank/DDBJ whole genome shotgun (WGS) entry which is preliminary data.</text>
</comment>
<dbReference type="Proteomes" id="UP000712281">
    <property type="component" value="Unassembled WGS sequence"/>
</dbReference>
<organism evidence="1 2">
    <name type="scientific">Brassica cretica</name>
    <name type="common">Mustard</name>
    <dbReference type="NCBI Taxonomy" id="69181"/>
    <lineage>
        <taxon>Eukaryota</taxon>
        <taxon>Viridiplantae</taxon>
        <taxon>Streptophyta</taxon>
        <taxon>Embryophyta</taxon>
        <taxon>Tracheophyta</taxon>
        <taxon>Spermatophyta</taxon>
        <taxon>Magnoliopsida</taxon>
        <taxon>eudicotyledons</taxon>
        <taxon>Gunneridae</taxon>
        <taxon>Pentapetalae</taxon>
        <taxon>rosids</taxon>
        <taxon>malvids</taxon>
        <taxon>Brassicales</taxon>
        <taxon>Brassicaceae</taxon>
        <taxon>Brassiceae</taxon>
        <taxon>Brassica</taxon>
    </lineage>
</organism>
<reference evidence="1" key="1">
    <citation type="submission" date="2019-12" db="EMBL/GenBank/DDBJ databases">
        <title>Genome sequencing and annotation of Brassica cretica.</title>
        <authorList>
            <person name="Studholme D.J."/>
            <person name="Sarris P.F."/>
        </authorList>
    </citation>
    <scope>NUCLEOTIDE SEQUENCE</scope>
    <source>
        <strain evidence="1">PFS-001/15</strain>
        <tissue evidence="1">Leaf</tissue>
    </source>
</reference>
<dbReference type="AlphaFoldDB" id="A0A8S9G1W5"/>
<proteinExistence type="predicted"/>
<evidence type="ECO:0000313" key="2">
    <source>
        <dbReference type="Proteomes" id="UP000712281"/>
    </source>
</evidence>
<evidence type="ECO:0000313" key="1">
    <source>
        <dbReference type="EMBL" id="KAF2537122.1"/>
    </source>
</evidence>